<evidence type="ECO:0000256" key="1">
    <source>
        <dbReference type="SAM" id="Phobius"/>
    </source>
</evidence>
<evidence type="ECO:0000313" key="2">
    <source>
        <dbReference type="EMBL" id="CAI9151025.1"/>
    </source>
</evidence>
<keyword evidence="1" id="KW-1133">Transmembrane helix</keyword>
<proteinExistence type="predicted"/>
<accession>A0ABN8XQV2</accession>
<keyword evidence="1" id="KW-0472">Membrane</keyword>
<keyword evidence="3" id="KW-1185">Reference proteome</keyword>
<keyword evidence="1" id="KW-0812">Transmembrane</keyword>
<evidence type="ECO:0000313" key="3">
    <source>
        <dbReference type="Proteomes" id="UP001176941"/>
    </source>
</evidence>
<dbReference type="Proteomes" id="UP001176941">
    <property type="component" value="Unassembled WGS sequence"/>
</dbReference>
<dbReference type="EMBL" id="CATKSN020001319">
    <property type="protein sequence ID" value="CAI9151025.1"/>
    <property type="molecule type" value="Genomic_DNA"/>
</dbReference>
<feature type="transmembrane region" description="Helical" evidence="1">
    <location>
        <begin position="21"/>
        <end position="40"/>
    </location>
</feature>
<name>A0ABN8XQV2_RANTA</name>
<gene>
    <name evidence="2" type="ORF">MRATA1EN1_LOCUS32643</name>
</gene>
<protein>
    <submittedName>
        <fullName evidence="2">Uncharacterized protein</fullName>
    </submittedName>
</protein>
<comment type="caution">
    <text evidence="2">The sequence shown here is derived from an EMBL/GenBank/DDBJ whole genome shotgun (WGS) entry which is preliminary data.</text>
</comment>
<sequence length="125" mass="13698">MSRSHDTGGSKNMVLKQPPMAGCPVAVGLFPVFFHIHHLISSPKRSQKLVLAEIIAPALREKMLRTGGGNTLPKMNHAKRASQASSAVSCCLNQGNFGDRWEIHANTGWLVVPSPFHRILSRCFL</sequence>
<reference evidence="2" key="1">
    <citation type="submission" date="2023-04" db="EMBL/GenBank/DDBJ databases">
        <authorList>
            <consortium name="ELIXIR-Norway"/>
        </authorList>
    </citation>
    <scope>NUCLEOTIDE SEQUENCE [LARGE SCALE GENOMIC DNA]</scope>
</reference>
<organism evidence="2 3">
    <name type="scientific">Rangifer tarandus platyrhynchus</name>
    <name type="common">Svalbard reindeer</name>
    <dbReference type="NCBI Taxonomy" id="3082113"/>
    <lineage>
        <taxon>Eukaryota</taxon>
        <taxon>Metazoa</taxon>
        <taxon>Chordata</taxon>
        <taxon>Craniata</taxon>
        <taxon>Vertebrata</taxon>
        <taxon>Euteleostomi</taxon>
        <taxon>Mammalia</taxon>
        <taxon>Eutheria</taxon>
        <taxon>Laurasiatheria</taxon>
        <taxon>Artiodactyla</taxon>
        <taxon>Ruminantia</taxon>
        <taxon>Pecora</taxon>
        <taxon>Cervidae</taxon>
        <taxon>Odocoileinae</taxon>
        <taxon>Rangifer</taxon>
    </lineage>
</organism>